<feature type="compositionally biased region" description="Basic residues" evidence="1">
    <location>
        <begin position="1"/>
        <end position="11"/>
    </location>
</feature>
<organism evidence="2 3">
    <name type="scientific">Forsythia ovata</name>
    <dbReference type="NCBI Taxonomy" id="205694"/>
    <lineage>
        <taxon>Eukaryota</taxon>
        <taxon>Viridiplantae</taxon>
        <taxon>Streptophyta</taxon>
        <taxon>Embryophyta</taxon>
        <taxon>Tracheophyta</taxon>
        <taxon>Spermatophyta</taxon>
        <taxon>Magnoliopsida</taxon>
        <taxon>eudicotyledons</taxon>
        <taxon>Gunneridae</taxon>
        <taxon>Pentapetalae</taxon>
        <taxon>asterids</taxon>
        <taxon>lamiids</taxon>
        <taxon>Lamiales</taxon>
        <taxon>Oleaceae</taxon>
        <taxon>Forsythieae</taxon>
        <taxon>Forsythia</taxon>
    </lineage>
</organism>
<accession>A0ABD1T6W1</accession>
<evidence type="ECO:0000256" key="1">
    <source>
        <dbReference type="SAM" id="MobiDB-lite"/>
    </source>
</evidence>
<protein>
    <submittedName>
        <fullName evidence="2">Uncharacterized protein</fullName>
    </submittedName>
</protein>
<sequence length="137" mass="15454">MGKKQKGPAVRKKQDFANQLRKIDEECSMSRKRTDSTPKKGDKSSSSCLDASNLGSLEVAEIGENLNVNWVKPKDLPTENNYVRWQVKHSSFVHCQIRVQDMEISNELDKLSAKLDDVDEMISSVMATDPQRPAAFK</sequence>
<dbReference type="Proteomes" id="UP001604277">
    <property type="component" value="Unassembled WGS sequence"/>
</dbReference>
<name>A0ABD1T6W1_9LAMI</name>
<comment type="caution">
    <text evidence="2">The sequence shown here is derived from an EMBL/GenBank/DDBJ whole genome shotgun (WGS) entry which is preliminary data.</text>
</comment>
<dbReference type="AlphaFoldDB" id="A0ABD1T6W1"/>
<feature type="region of interest" description="Disordered" evidence="1">
    <location>
        <begin position="1"/>
        <end position="50"/>
    </location>
</feature>
<reference evidence="3" key="1">
    <citation type="submission" date="2024-07" db="EMBL/GenBank/DDBJ databases">
        <title>Two chromosome-level genome assemblies of Korean endemic species Abeliophyllum distichum and Forsythia ovata (Oleaceae).</title>
        <authorList>
            <person name="Jang H."/>
        </authorList>
    </citation>
    <scope>NUCLEOTIDE SEQUENCE [LARGE SCALE GENOMIC DNA]</scope>
</reference>
<gene>
    <name evidence="2" type="ORF">Fot_32096</name>
</gene>
<keyword evidence="3" id="KW-1185">Reference proteome</keyword>
<evidence type="ECO:0000313" key="2">
    <source>
        <dbReference type="EMBL" id="KAL2508449.1"/>
    </source>
</evidence>
<feature type="compositionally biased region" description="Basic and acidic residues" evidence="1">
    <location>
        <begin position="21"/>
        <end position="43"/>
    </location>
</feature>
<proteinExistence type="predicted"/>
<evidence type="ECO:0000313" key="3">
    <source>
        <dbReference type="Proteomes" id="UP001604277"/>
    </source>
</evidence>
<dbReference type="EMBL" id="JBFOLJ010000009">
    <property type="protein sequence ID" value="KAL2508449.1"/>
    <property type="molecule type" value="Genomic_DNA"/>
</dbReference>